<dbReference type="Proteomes" id="UP000030745">
    <property type="component" value="Unassembled WGS sequence"/>
</dbReference>
<keyword evidence="3" id="KW-1185">Reference proteome</keyword>
<reference evidence="2 3" key="1">
    <citation type="journal article" date="2013" name="PLoS Genet.">
        <title>Distinctive expansion of potential virulence genes in the genome of the oomycete fish pathogen Saprolegnia parasitica.</title>
        <authorList>
            <person name="Jiang R.H."/>
            <person name="de Bruijn I."/>
            <person name="Haas B.J."/>
            <person name="Belmonte R."/>
            <person name="Lobach L."/>
            <person name="Christie J."/>
            <person name="van den Ackerveken G."/>
            <person name="Bottin A."/>
            <person name="Bulone V."/>
            <person name="Diaz-Moreno S.M."/>
            <person name="Dumas B."/>
            <person name="Fan L."/>
            <person name="Gaulin E."/>
            <person name="Govers F."/>
            <person name="Grenville-Briggs L.J."/>
            <person name="Horner N.R."/>
            <person name="Levin J.Z."/>
            <person name="Mammella M."/>
            <person name="Meijer H.J."/>
            <person name="Morris P."/>
            <person name="Nusbaum C."/>
            <person name="Oome S."/>
            <person name="Phillips A.J."/>
            <person name="van Rooyen D."/>
            <person name="Rzeszutek E."/>
            <person name="Saraiva M."/>
            <person name="Secombes C.J."/>
            <person name="Seidl M.F."/>
            <person name="Snel B."/>
            <person name="Stassen J.H."/>
            <person name="Sykes S."/>
            <person name="Tripathy S."/>
            <person name="van den Berg H."/>
            <person name="Vega-Arreguin J.C."/>
            <person name="Wawra S."/>
            <person name="Young S.K."/>
            <person name="Zeng Q."/>
            <person name="Dieguez-Uribeondo J."/>
            <person name="Russ C."/>
            <person name="Tyler B.M."/>
            <person name="van West P."/>
        </authorList>
    </citation>
    <scope>NUCLEOTIDE SEQUENCE [LARGE SCALE GENOMIC DNA]</scope>
    <source>
        <strain evidence="2 3">CBS 223.65</strain>
    </source>
</reference>
<dbReference type="OrthoDB" id="73654at2759"/>
<evidence type="ECO:0000256" key="1">
    <source>
        <dbReference type="SAM" id="MobiDB-lite"/>
    </source>
</evidence>
<dbReference type="RefSeq" id="XP_012199982.1">
    <property type="nucleotide sequence ID" value="XM_012344592.1"/>
</dbReference>
<evidence type="ECO:0000313" key="3">
    <source>
        <dbReference type="Proteomes" id="UP000030745"/>
    </source>
</evidence>
<dbReference type="AlphaFoldDB" id="A0A067CSH2"/>
<dbReference type="GeneID" id="24128390"/>
<name>A0A067CSH2_SAPPC</name>
<feature type="compositionally biased region" description="Basic and acidic residues" evidence="1">
    <location>
        <begin position="7"/>
        <end position="19"/>
    </location>
</feature>
<sequence length="165" mass="18316">MNQRGAMAEEKWGTRRGWTDETAPPKSKFDAMMDEIGASSDNDDNEAAQAKGAALYVRKGGRKKPAPTTTMTTTRTTIRWVRVASPELGFDHVSPPLSVPAISMDLNALRQFVMRAPTKGSASVQCYVERDKSGTNLLRPVYRLFLEENKQFLLGAQVRSSRCAY</sequence>
<gene>
    <name evidence="2" type="ORF">SPRG_06025</name>
</gene>
<dbReference type="Gene3D" id="3.20.90.10">
    <property type="entry name" value="Tubby Protein, Chain A"/>
    <property type="match status" value="1"/>
</dbReference>
<dbReference type="KEGG" id="spar:SPRG_06025"/>
<dbReference type="InterPro" id="IPR025659">
    <property type="entry name" value="Tubby-like_C"/>
</dbReference>
<evidence type="ECO:0008006" key="4">
    <source>
        <dbReference type="Google" id="ProtNLM"/>
    </source>
</evidence>
<evidence type="ECO:0000313" key="2">
    <source>
        <dbReference type="EMBL" id="KDO29486.1"/>
    </source>
</evidence>
<proteinExistence type="predicted"/>
<feature type="region of interest" description="Disordered" evidence="1">
    <location>
        <begin position="1"/>
        <end position="28"/>
    </location>
</feature>
<dbReference type="VEuPathDB" id="FungiDB:SPRG_06025"/>
<dbReference type="STRING" id="695850.A0A067CSH2"/>
<accession>A0A067CSH2</accession>
<organism evidence="2 3">
    <name type="scientific">Saprolegnia parasitica (strain CBS 223.65)</name>
    <dbReference type="NCBI Taxonomy" id="695850"/>
    <lineage>
        <taxon>Eukaryota</taxon>
        <taxon>Sar</taxon>
        <taxon>Stramenopiles</taxon>
        <taxon>Oomycota</taxon>
        <taxon>Saprolegniomycetes</taxon>
        <taxon>Saprolegniales</taxon>
        <taxon>Saprolegniaceae</taxon>
        <taxon>Saprolegnia</taxon>
    </lineage>
</organism>
<dbReference type="EMBL" id="KK583206">
    <property type="protein sequence ID" value="KDO29486.1"/>
    <property type="molecule type" value="Genomic_DNA"/>
</dbReference>
<protein>
    <recommendedName>
        <fullName evidence="4">Tubby C-terminal domain-containing protein</fullName>
    </recommendedName>
</protein>